<dbReference type="AlphaFoldDB" id="A0A7S1XC63"/>
<sequence>MNGSRKPYRLTVSVGPISMKNVTEAEQSTSNRHHPFCEHVVLVQRKYQAYTCAIFNHGMTVLHSPPELSSLVVIYPLDGPEKGIPQPPSKVITGLSLKLNWD</sequence>
<reference evidence="1" key="1">
    <citation type="submission" date="2021-01" db="EMBL/GenBank/DDBJ databases">
        <authorList>
            <person name="Corre E."/>
            <person name="Pelletier E."/>
            <person name="Niang G."/>
            <person name="Scheremetjew M."/>
            <person name="Finn R."/>
            <person name="Kale V."/>
            <person name="Holt S."/>
            <person name="Cochrane G."/>
            <person name="Meng A."/>
            <person name="Brown T."/>
            <person name="Cohen L."/>
        </authorList>
    </citation>
    <scope>NUCLEOTIDE SEQUENCE</scope>
    <source>
        <strain evidence="1">SAG 36.94</strain>
    </source>
</reference>
<organism evidence="1">
    <name type="scientific">Compsopogon caeruleus</name>
    <dbReference type="NCBI Taxonomy" id="31354"/>
    <lineage>
        <taxon>Eukaryota</taxon>
        <taxon>Rhodophyta</taxon>
        <taxon>Compsopogonophyceae</taxon>
        <taxon>Compsopogonales</taxon>
        <taxon>Compsopogonaceae</taxon>
        <taxon>Compsopogon</taxon>
    </lineage>
</organism>
<protein>
    <submittedName>
        <fullName evidence="1">Uncharacterized protein</fullName>
    </submittedName>
</protein>
<name>A0A7S1XC63_9RHOD</name>
<proteinExistence type="predicted"/>
<evidence type="ECO:0000313" key="1">
    <source>
        <dbReference type="EMBL" id="CAD9230176.1"/>
    </source>
</evidence>
<accession>A0A7S1XC63</accession>
<gene>
    <name evidence="1" type="ORF">CCAE0312_LOCUS2388</name>
</gene>
<dbReference type="EMBL" id="HBGH01004345">
    <property type="protein sequence ID" value="CAD9230176.1"/>
    <property type="molecule type" value="Transcribed_RNA"/>
</dbReference>